<proteinExistence type="predicted"/>
<keyword evidence="2" id="KW-0853">WD repeat</keyword>
<dbReference type="InterPro" id="IPR056154">
    <property type="entry name" value="Beta-prop_IFT140_1st"/>
</dbReference>
<evidence type="ECO:0000256" key="4">
    <source>
        <dbReference type="ARBA" id="ARBA00023069"/>
    </source>
</evidence>
<dbReference type="InParanoid" id="L9KZ69"/>
<organism evidence="7 8">
    <name type="scientific">Tupaia chinensis</name>
    <name type="common">Chinese tree shrew</name>
    <name type="synonym">Tupaia belangeri chinensis</name>
    <dbReference type="NCBI Taxonomy" id="246437"/>
    <lineage>
        <taxon>Eukaryota</taxon>
        <taxon>Metazoa</taxon>
        <taxon>Chordata</taxon>
        <taxon>Craniata</taxon>
        <taxon>Vertebrata</taxon>
        <taxon>Euteleostomi</taxon>
        <taxon>Mammalia</taxon>
        <taxon>Eutheria</taxon>
        <taxon>Euarchontoglires</taxon>
        <taxon>Scandentia</taxon>
        <taxon>Tupaiidae</taxon>
        <taxon>Tupaia</taxon>
    </lineage>
</organism>
<evidence type="ECO:0000256" key="2">
    <source>
        <dbReference type="ARBA" id="ARBA00022574"/>
    </source>
</evidence>
<dbReference type="InterPro" id="IPR015943">
    <property type="entry name" value="WD40/YVTN_repeat-like_dom_sf"/>
</dbReference>
<reference evidence="8" key="2">
    <citation type="journal article" date="2013" name="Nat. Commun.">
        <title>Genome of the Chinese tree shrew.</title>
        <authorList>
            <person name="Fan Y."/>
            <person name="Huang Z.Y."/>
            <person name="Cao C.C."/>
            <person name="Chen C.S."/>
            <person name="Chen Y.X."/>
            <person name="Fan D.D."/>
            <person name="He J."/>
            <person name="Hou H.L."/>
            <person name="Hu L."/>
            <person name="Hu X.T."/>
            <person name="Jiang X.T."/>
            <person name="Lai R."/>
            <person name="Lang Y.S."/>
            <person name="Liang B."/>
            <person name="Liao S.G."/>
            <person name="Mu D."/>
            <person name="Ma Y.Y."/>
            <person name="Niu Y.Y."/>
            <person name="Sun X.Q."/>
            <person name="Xia J.Q."/>
            <person name="Xiao J."/>
            <person name="Xiong Z.Q."/>
            <person name="Xu L."/>
            <person name="Yang L."/>
            <person name="Zhang Y."/>
            <person name="Zhao W."/>
            <person name="Zhao X.D."/>
            <person name="Zheng Y.T."/>
            <person name="Zhou J.M."/>
            <person name="Zhu Y.B."/>
            <person name="Zhang G.J."/>
            <person name="Wang J."/>
            <person name="Yao Y.G."/>
        </authorList>
    </citation>
    <scope>NUCLEOTIDE SEQUENCE [LARGE SCALE GENOMIC DNA]</scope>
</reference>
<keyword evidence="5" id="KW-0966">Cell projection</keyword>
<dbReference type="GO" id="GO:0036064">
    <property type="term" value="C:ciliary basal body"/>
    <property type="evidence" value="ECO:0007669"/>
    <property type="project" value="TreeGrafter"/>
</dbReference>
<dbReference type="Gene3D" id="2.130.10.10">
    <property type="entry name" value="YVTN repeat-like/Quinoprotein amine dehydrogenase"/>
    <property type="match status" value="1"/>
</dbReference>
<evidence type="ECO:0000313" key="7">
    <source>
        <dbReference type="EMBL" id="ELW67794.1"/>
    </source>
</evidence>
<dbReference type="PANTHER" id="PTHR15722:SF7">
    <property type="entry name" value="INTRAFLAGELLAR TRANSPORT PROTEIN 140 HOMOLOG"/>
    <property type="match status" value="1"/>
</dbReference>
<evidence type="ECO:0000256" key="5">
    <source>
        <dbReference type="ARBA" id="ARBA00023273"/>
    </source>
</evidence>
<feature type="domain" description="IFT140 first beta-propeller" evidence="6">
    <location>
        <begin position="66"/>
        <end position="188"/>
    </location>
</feature>
<dbReference type="GO" id="GO:0035721">
    <property type="term" value="P:intraciliary retrograde transport"/>
    <property type="evidence" value="ECO:0007669"/>
    <property type="project" value="TreeGrafter"/>
</dbReference>
<reference evidence="8" key="1">
    <citation type="submission" date="2012-07" db="EMBL/GenBank/DDBJ databases">
        <title>Genome of the Chinese tree shrew, a rising model animal genetically related to primates.</title>
        <authorList>
            <person name="Zhang G."/>
            <person name="Fan Y."/>
            <person name="Yao Y."/>
            <person name="Huang Z."/>
        </authorList>
    </citation>
    <scope>NUCLEOTIDE SEQUENCE [LARGE SCALE GENOMIC DNA]</scope>
</reference>
<comment type="subcellular location">
    <subcellularLocation>
        <location evidence="1">Cell projection</location>
        <location evidence="1">Cilium</location>
    </subcellularLocation>
</comment>
<dbReference type="InterPro" id="IPR036322">
    <property type="entry name" value="WD40_repeat_dom_sf"/>
</dbReference>
<dbReference type="STRING" id="246437.L9KZ69"/>
<evidence type="ECO:0000313" key="8">
    <source>
        <dbReference type="Proteomes" id="UP000011518"/>
    </source>
</evidence>
<dbReference type="GO" id="GO:0005930">
    <property type="term" value="C:axoneme"/>
    <property type="evidence" value="ECO:0007669"/>
    <property type="project" value="TreeGrafter"/>
</dbReference>
<evidence type="ECO:0000259" key="6">
    <source>
        <dbReference type="Pfam" id="PF23383"/>
    </source>
</evidence>
<dbReference type="EMBL" id="KB320600">
    <property type="protein sequence ID" value="ELW67794.1"/>
    <property type="molecule type" value="Genomic_DNA"/>
</dbReference>
<keyword evidence="4" id="KW-0969">Cilium</keyword>
<dbReference type="Proteomes" id="UP000011518">
    <property type="component" value="Unassembled WGS sequence"/>
</dbReference>
<evidence type="ECO:0000256" key="3">
    <source>
        <dbReference type="ARBA" id="ARBA00022737"/>
    </source>
</evidence>
<sequence>MGHPGSSPSCHQTFPAQAFARSPASAQACPARVVVLFSSGPRRGRLCRVRNHLCSLGPGQGVLVMALYFDHRIEAPDSVGSPSHIGWHPVHPFLAVASISPASGGSVDIYLEQGEPVSDTHIERPFRVTCLCWHPTRLVLAIGWEAGEVTAFNKQDREQHTVPPTHTADITVLSWSPNGSCLASGDKSLPAHPGLPAEPCPSCELLPVLQAVR</sequence>
<dbReference type="AlphaFoldDB" id="L9KZ69"/>
<accession>L9KZ69</accession>
<gene>
    <name evidence="7" type="ORF">TREES_T100011747</name>
</gene>
<dbReference type="PANTHER" id="PTHR15722">
    <property type="entry name" value="IFT140/172-RELATED"/>
    <property type="match status" value="1"/>
</dbReference>
<name>L9KZ69_TUPCH</name>
<dbReference type="Pfam" id="PF23383">
    <property type="entry name" value="Beta-prop_IFT140_1st"/>
    <property type="match status" value="1"/>
</dbReference>
<keyword evidence="7" id="KW-0282">Flagellum</keyword>
<dbReference type="GO" id="GO:0030991">
    <property type="term" value="C:intraciliary transport particle A"/>
    <property type="evidence" value="ECO:0007669"/>
    <property type="project" value="TreeGrafter"/>
</dbReference>
<dbReference type="SUPFAM" id="SSF50978">
    <property type="entry name" value="WD40 repeat-like"/>
    <property type="match status" value="1"/>
</dbReference>
<protein>
    <submittedName>
        <fullName evidence="7">Intraflagellar transport protein 140 like protein</fullName>
    </submittedName>
</protein>
<keyword evidence="3" id="KW-0677">Repeat</keyword>
<evidence type="ECO:0000256" key="1">
    <source>
        <dbReference type="ARBA" id="ARBA00004138"/>
    </source>
</evidence>
<keyword evidence="8" id="KW-1185">Reference proteome</keyword>